<evidence type="ECO:0000313" key="1">
    <source>
        <dbReference type="EMBL" id="SHN14809.1"/>
    </source>
</evidence>
<keyword evidence="2" id="KW-1185">Reference proteome</keyword>
<reference evidence="1 2" key="1">
    <citation type="submission" date="2016-11" db="EMBL/GenBank/DDBJ databases">
        <authorList>
            <person name="Jaros S."/>
            <person name="Januszkiewicz K."/>
            <person name="Wedrychowicz H."/>
        </authorList>
    </citation>
    <scope>NUCLEOTIDE SEQUENCE [LARGE SCALE GENOMIC DNA]</scope>
    <source>
        <strain evidence="1 2">CGMCC 1.6102</strain>
    </source>
</reference>
<dbReference type="EMBL" id="FRCY01000008">
    <property type="protein sequence ID" value="SHN14809.1"/>
    <property type="molecule type" value="Genomic_DNA"/>
</dbReference>
<evidence type="ECO:0000313" key="2">
    <source>
        <dbReference type="Proteomes" id="UP000184513"/>
    </source>
</evidence>
<dbReference type="Proteomes" id="UP000184513">
    <property type="component" value="Unassembled WGS sequence"/>
</dbReference>
<organism evidence="1 2">
    <name type="scientific">Cyclobacterium lianum</name>
    <dbReference type="NCBI Taxonomy" id="388280"/>
    <lineage>
        <taxon>Bacteria</taxon>
        <taxon>Pseudomonadati</taxon>
        <taxon>Bacteroidota</taxon>
        <taxon>Cytophagia</taxon>
        <taxon>Cytophagales</taxon>
        <taxon>Cyclobacteriaceae</taxon>
        <taxon>Cyclobacterium</taxon>
    </lineage>
</organism>
<accession>A0A1M7PD21</accession>
<protein>
    <submittedName>
        <fullName evidence="1">Uncharacterized protein</fullName>
    </submittedName>
</protein>
<gene>
    <name evidence="1" type="ORF">SAMN04488057_10857</name>
</gene>
<proteinExistence type="predicted"/>
<sequence>MHLSNSATFPQFVNIHSAIYFYSFRQKRGLPDRSIPLQILSKFVIIIIRFGRFRLGIKL</sequence>
<name>A0A1M7PD21_9BACT</name>
<dbReference type="STRING" id="388280.SAMN04488057_10857"/>
<dbReference type="AlphaFoldDB" id="A0A1M7PD21"/>